<name>A0A1T4PRY2_9FIRM</name>
<keyword evidence="1" id="KW-0238">DNA-binding</keyword>
<protein>
    <submittedName>
        <fullName evidence="5">Transcriptional regulator, contains XRE-family HTH domain</fullName>
    </submittedName>
</protein>
<dbReference type="Pfam" id="PF01381">
    <property type="entry name" value="HTH_3"/>
    <property type="match status" value="1"/>
</dbReference>
<feature type="compositionally biased region" description="Basic and acidic residues" evidence="2">
    <location>
        <begin position="68"/>
        <end position="80"/>
    </location>
</feature>
<feature type="domain" description="HTH cro/C1-type" evidence="4">
    <location>
        <begin position="9"/>
        <end position="63"/>
    </location>
</feature>
<dbReference type="SMART" id="SM00530">
    <property type="entry name" value="HTH_XRE"/>
    <property type="match status" value="1"/>
</dbReference>
<feature type="transmembrane region" description="Helical" evidence="3">
    <location>
        <begin position="279"/>
        <end position="296"/>
    </location>
</feature>
<feature type="compositionally biased region" description="Acidic residues" evidence="2">
    <location>
        <begin position="81"/>
        <end position="90"/>
    </location>
</feature>
<feature type="region of interest" description="Disordered" evidence="2">
    <location>
        <begin position="68"/>
        <end position="96"/>
    </location>
</feature>
<dbReference type="AlphaFoldDB" id="A0A1T4PRY2"/>
<keyword evidence="3" id="KW-0472">Membrane</keyword>
<evidence type="ECO:0000256" key="3">
    <source>
        <dbReference type="SAM" id="Phobius"/>
    </source>
</evidence>
<feature type="transmembrane region" description="Helical" evidence="3">
    <location>
        <begin position="204"/>
        <end position="221"/>
    </location>
</feature>
<dbReference type="PROSITE" id="PS50943">
    <property type="entry name" value="HTH_CROC1"/>
    <property type="match status" value="1"/>
</dbReference>
<feature type="transmembrane region" description="Helical" evidence="3">
    <location>
        <begin position="227"/>
        <end position="244"/>
    </location>
</feature>
<dbReference type="PANTHER" id="PTHR46558:SF11">
    <property type="entry name" value="HTH-TYPE TRANSCRIPTIONAL REGULATOR XRE"/>
    <property type="match status" value="1"/>
</dbReference>
<dbReference type="CDD" id="cd00093">
    <property type="entry name" value="HTH_XRE"/>
    <property type="match status" value="1"/>
</dbReference>
<organism evidence="5 6">
    <name type="scientific">Anaerorhabdus furcosa</name>
    <dbReference type="NCBI Taxonomy" id="118967"/>
    <lineage>
        <taxon>Bacteria</taxon>
        <taxon>Bacillati</taxon>
        <taxon>Bacillota</taxon>
        <taxon>Erysipelotrichia</taxon>
        <taxon>Erysipelotrichales</taxon>
        <taxon>Erysipelotrichaceae</taxon>
        <taxon>Anaerorhabdus</taxon>
    </lineage>
</organism>
<dbReference type="Proteomes" id="UP000243297">
    <property type="component" value="Unassembled WGS sequence"/>
</dbReference>
<dbReference type="RefSeq" id="WP_078712523.1">
    <property type="nucleotide sequence ID" value="NZ_FUWY01000007.1"/>
</dbReference>
<feature type="transmembrane region" description="Helical" evidence="3">
    <location>
        <begin position="256"/>
        <end position="273"/>
    </location>
</feature>
<dbReference type="SUPFAM" id="SSF47413">
    <property type="entry name" value="lambda repressor-like DNA-binding domains"/>
    <property type="match status" value="1"/>
</dbReference>
<evidence type="ECO:0000313" key="6">
    <source>
        <dbReference type="Proteomes" id="UP000243297"/>
    </source>
</evidence>
<evidence type="ECO:0000313" key="5">
    <source>
        <dbReference type="EMBL" id="SJZ94189.1"/>
    </source>
</evidence>
<keyword evidence="6" id="KW-1185">Reference proteome</keyword>
<dbReference type="InterPro" id="IPR010982">
    <property type="entry name" value="Lambda_DNA-bd_dom_sf"/>
</dbReference>
<evidence type="ECO:0000256" key="1">
    <source>
        <dbReference type="ARBA" id="ARBA00023125"/>
    </source>
</evidence>
<dbReference type="Gene3D" id="1.10.260.40">
    <property type="entry name" value="lambda repressor-like DNA-binding domains"/>
    <property type="match status" value="1"/>
</dbReference>
<dbReference type="InterPro" id="IPR001387">
    <property type="entry name" value="Cro/C1-type_HTH"/>
</dbReference>
<reference evidence="6" key="1">
    <citation type="submission" date="2017-02" db="EMBL/GenBank/DDBJ databases">
        <authorList>
            <person name="Varghese N."/>
            <person name="Submissions S."/>
        </authorList>
    </citation>
    <scope>NUCLEOTIDE SEQUENCE [LARGE SCALE GENOMIC DNA]</scope>
    <source>
        <strain evidence="6">ATCC 25662</strain>
    </source>
</reference>
<accession>A0A1T4PRY2</accession>
<dbReference type="EMBL" id="FUWY01000007">
    <property type="protein sequence ID" value="SJZ94189.1"/>
    <property type="molecule type" value="Genomic_DNA"/>
</dbReference>
<dbReference type="PANTHER" id="PTHR46558">
    <property type="entry name" value="TRACRIPTIONAL REGULATORY PROTEIN-RELATED-RELATED"/>
    <property type="match status" value="1"/>
</dbReference>
<gene>
    <name evidence="5" type="ORF">SAMN02745191_2127</name>
</gene>
<evidence type="ECO:0000256" key="2">
    <source>
        <dbReference type="SAM" id="MobiDB-lite"/>
    </source>
</evidence>
<dbReference type="STRING" id="118967.SAMN02745191_2127"/>
<dbReference type="OrthoDB" id="3831186at2"/>
<evidence type="ECO:0000259" key="4">
    <source>
        <dbReference type="PROSITE" id="PS50943"/>
    </source>
</evidence>
<proteinExistence type="predicted"/>
<keyword evidence="3" id="KW-1133">Transmembrane helix</keyword>
<keyword evidence="3" id="KW-0812">Transmembrane</keyword>
<sequence length="328" mass="38564">MNIEIANRLVELRKQRGLSQEDLAQELGISRQAVSKWERAESSPDTDNLILLARLYGVSLDDMLKTDEEIPMPEEPKEEQKEEENTESFDEDKTDKGHVHIGWDGIHVKDGDEQVDISWNGIHVKSKKKDEVKLDGDGIHVKSGDKESFKATRDGVYVNGKYKGKHWKWDEDLEDMIHDEVEGSIFCDDDDDYEFNHKFYPRTFLDYIPYGVIVFLVFLYLGVFEGMWHPAWILLFTIPIYSSFAKTVRRRNLYCFNYSMLAFTFFLYVGFTYGAWHPGWVIFVTIPVYYYLVHYFKRLFKKKKVKEDPNVIDIEVTTNENSKDEEQD</sequence>
<dbReference type="GO" id="GO:0003677">
    <property type="term" value="F:DNA binding"/>
    <property type="evidence" value="ECO:0007669"/>
    <property type="project" value="UniProtKB-KW"/>
</dbReference>